<proteinExistence type="predicted"/>
<keyword evidence="4" id="KW-1185">Reference proteome</keyword>
<feature type="non-terminal residue" evidence="3">
    <location>
        <position position="338"/>
    </location>
</feature>
<organism evidence="3 4">
    <name type="scientific">Melanomma pulvis-pyrius CBS 109.77</name>
    <dbReference type="NCBI Taxonomy" id="1314802"/>
    <lineage>
        <taxon>Eukaryota</taxon>
        <taxon>Fungi</taxon>
        <taxon>Dikarya</taxon>
        <taxon>Ascomycota</taxon>
        <taxon>Pezizomycotina</taxon>
        <taxon>Dothideomycetes</taxon>
        <taxon>Pleosporomycetidae</taxon>
        <taxon>Pleosporales</taxon>
        <taxon>Melanommataceae</taxon>
        <taxon>Melanomma</taxon>
    </lineage>
</organism>
<evidence type="ECO:0000313" key="3">
    <source>
        <dbReference type="EMBL" id="KAF2785946.1"/>
    </source>
</evidence>
<evidence type="ECO:0000256" key="2">
    <source>
        <dbReference type="SAM" id="SignalP"/>
    </source>
</evidence>
<evidence type="ECO:0000256" key="1">
    <source>
        <dbReference type="SAM" id="Phobius"/>
    </source>
</evidence>
<keyword evidence="2" id="KW-0732">Signal</keyword>
<name>A0A6A6WPD7_9PLEO</name>
<gene>
    <name evidence="3" type="ORF">K505DRAFT_330688</name>
</gene>
<evidence type="ECO:0000313" key="4">
    <source>
        <dbReference type="Proteomes" id="UP000799757"/>
    </source>
</evidence>
<reference evidence="3" key="1">
    <citation type="journal article" date="2020" name="Stud. Mycol.">
        <title>101 Dothideomycetes genomes: a test case for predicting lifestyles and emergence of pathogens.</title>
        <authorList>
            <person name="Haridas S."/>
            <person name="Albert R."/>
            <person name="Binder M."/>
            <person name="Bloem J."/>
            <person name="Labutti K."/>
            <person name="Salamov A."/>
            <person name="Andreopoulos B."/>
            <person name="Baker S."/>
            <person name="Barry K."/>
            <person name="Bills G."/>
            <person name="Bluhm B."/>
            <person name="Cannon C."/>
            <person name="Castanera R."/>
            <person name="Culley D."/>
            <person name="Daum C."/>
            <person name="Ezra D."/>
            <person name="Gonzalez J."/>
            <person name="Henrissat B."/>
            <person name="Kuo A."/>
            <person name="Liang C."/>
            <person name="Lipzen A."/>
            <person name="Lutzoni F."/>
            <person name="Magnuson J."/>
            <person name="Mondo S."/>
            <person name="Nolan M."/>
            <person name="Ohm R."/>
            <person name="Pangilinan J."/>
            <person name="Park H.-J."/>
            <person name="Ramirez L."/>
            <person name="Alfaro M."/>
            <person name="Sun H."/>
            <person name="Tritt A."/>
            <person name="Yoshinaga Y."/>
            <person name="Zwiers L.-H."/>
            <person name="Turgeon B."/>
            <person name="Goodwin S."/>
            <person name="Spatafora J."/>
            <person name="Crous P."/>
            <person name="Grigoriev I."/>
        </authorList>
    </citation>
    <scope>NUCLEOTIDE SEQUENCE</scope>
    <source>
        <strain evidence="3">CBS 109.77</strain>
    </source>
</reference>
<protein>
    <submittedName>
        <fullName evidence="3">Uncharacterized protein</fullName>
    </submittedName>
</protein>
<dbReference type="EMBL" id="MU002598">
    <property type="protein sequence ID" value="KAF2785946.1"/>
    <property type="molecule type" value="Genomic_DNA"/>
</dbReference>
<dbReference type="OrthoDB" id="3917128at2759"/>
<sequence>MISAIVLASCLLGQAMASFPLGRASTSFPGGLQTLIIKLDTHGYPLWVMDKAHAPILHSESADYYWETQRPSAVLLNFTMSHDNKTLLLNHKAILPLENDNVPPSIEAYQVPADITTPQTEQLVAEGLLNRKWEGLTLGYRYLALDYDRLVWADPEAGPYQNHEPTLQFRIMGIGAHSRSDELAPQWQNVVQVRLRDQNHGSSDAPDRSYVITDLGYENMGDSYKFAPSRELEQAECTLWSWKCADRGLYQDTGKPAYRFIWRSRFDQYGRIGSLRHAVFRKMDVLKRIWEDAGSTMMMSFSIVMLPSLLVWAVIAYMRKQRRGLIRTSDAFDDRLLG</sequence>
<dbReference type="AlphaFoldDB" id="A0A6A6WPD7"/>
<accession>A0A6A6WPD7</accession>
<keyword evidence="1" id="KW-0812">Transmembrane</keyword>
<keyword evidence="1" id="KW-0472">Membrane</keyword>
<keyword evidence="1" id="KW-1133">Transmembrane helix</keyword>
<feature type="chain" id="PRO_5025393600" evidence="2">
    <location>
        <begin position="18"/>
        <end position="338"/>
    </location>
</feature>
<feature type="transmembrane region" description="Helical" evidence="1">
    <location>
        <begin position="297"/>
        <end position="318"/>
    </location>
</feature>
<feature type="signal peptide" evidence="2">
    <location>
        <begin position="1"/>
        <end position="17"/>
    </location>
</feature>
<dbReference type="Proteomes" id="UP000799757">
    <property type="component" value="Unassembled WGS sequence"/>
</dbReference>